<keyword evidence="3" id="KW-1185">Reference proteome</keyword>
<comment type="caution">
    <text evidence="2">The sequence shown here is derived from an EMBL/GenBank/DDBJ whole genome shotgun (WGS) entry which is preliminary data.</text>
</comment>
<organism evidence="2 3">
    <name type="scientific">Chara braunii</name>
    <name type="common">Braun's stonewort</name>
    <dbReference type="NCBI Taxonomy" id="69332"/>
    <lineage>
        <taxon>Eukaryota</taxon>
        <taxon>Viridiplantae</taxon>
        <taxon>Streptophyta</taxon>
        <taxon>Charophyceae</taxon>
        <taxon>Charales</taxon>
        <taxon>Characeae</taxon>
        <taxon>Chara</taxon>
    </lineage>
</organism>
<feature type="compositionally biased region" description="Basic and acidic residues" evidence="1">
    <location>
        <begin position="121"/>
        <end position="131"/>
    </location>
</feature>
<gene>
    <name evidence="2" type="ORF">CBR_g8352</name>
</gene>
<feature type="compositionally biased region" description="Basic and acidic residues" evidence="1">
    <location>
        <begin position="1"/>
        <end position="30"/>
    </location>
</feature>
<evidence type="ECO:0000313" key="3">
    <source>
        <dbReference type="Proteomes" id="UP000265515"/>
    </source>
</evidence>
<dbReference type="AlphaFoldDB" id="A0A388KM81"/>
<name>A0A388KM81_CHABU</name>
<dbReference type="Proteomes" id="UP000265515">
    <property type="component" value="Unassembled WGS sequence"/>
</dbReference>
<sequence length="219" mass="24406">MDEHQVEERTRENRQVEGRRGEGKEGRGAKEAPTGAGTKADGAEDAEQGDGAEDHFHGSKGNASFPSGSTYRRYRRNDIQTALAARTTTLKEKGKGRAKTLDDHGIAADKLLKYLQGDNAESSRDREERGRWLFTPKNRGQRVSRKLGTPEESEDGGEATPRSEKQGLNTKPQGMEKKVPASCSREGVTEYFLNIRKKYSELTTQEIKKLCIREGTDYT</sequence>
<feature type="compositionally biased region" description="Polar residues" evidence="1">
    <location>
        <begin position="61"/>
        <end position="70"/>
    </location>
</feature>
<reference evidence="2 3" key="1">
    <citation type="journal article" date="2018" name="Cell">
        <title>The Chara Genome: Secondary Complexity and Implications for Plant Terrestrialization.</title>
        <authorList>
            <person name="Nishiyama T."/>
            <person name="Sakayama H."/>
            <person name="Vries J.D."/>
            <person name="Buschmann H."/>
            <person name="Saint-Marcoux D."/>
            <person name="Ullrich K.K."/>
            <person name="Haas F.B."/>
            <person name="Vanderstraeten L."/>
            <person name="Becker D."/>
            <person name="Lang D."/>
            <person name="Vosolsobe S."/>
            <person name="Rombauts S."/>
            <person name="Wilhelmsson P.K.I."/>
            <person name="Janitza P."/>
            <person name="Kern R."/>
            <person name="Heyl A."/>
            <person name="Rumpler F."/>
            <person name="Villalobos L.I.A.C."/>
            <person name="Clay J.M."/>
            <person name="Skokan R."/>
            <person name="Toyoda A."/>
            <person name="Suzuki Y."/>
            <person name="Kagoshima H."/>
            <person name="Schijlen E."/>
            <person name="Tajeshwar N."/>
            <person name="Catarino B."/>
            <person name="Hetherington A.J."/>
            <person name="Saltykova A."/>
            <person name="Bonnot C."/>
            <person name="Breuninger H."/>
            <person name="Symeonidi A."/>
            <person name="Radhakrishnan G.V."/>
            <person name="Van Nieuwerburgh F."/>
            <person name="Deforce D."/>
            <person name="Chang C."/>
            <person name="Karol K.G."/>
            <person name="Hedrich R."/>
            <person name="Ulvskov P."/>
            <person name="Glockner G."/>
            <person name="Delwiche C.F."/>
            <person name="Petrasek J."/>
            <person name="Van de Peer Y."/>
            <person name="Friml J."/>
            <person name="Beilby M."/>
            <person name="Dolan L."/>
            <person name="Kohara Y."/>
            <person name="Sugano S."/>
            <person name="Fujiyama A."/>
            <person name="Delaux P.-M."/>
            <person name="Quint M."/>
            <person name="TheiBen G."/>
            <person name="Hagemann M."/>
            <person name="Harholt J."/>
            <person name="Dunand C."/>
            <person name="Zachgo S."/>
            <person name="Langdale J."/>
            <person name="Maumus F."/>
            <person name="Straeten D.V.D."/>
            <person name="Gould S.B."/>
            <person name="Rensing S.A."/>
        </authorList>
    </citation>
    <scope>NUCLEOTIDE SEQUENCE [LARGE SCALE GENOMIC DNA]</scope>
    <source>
        <strain evidence="2 3">S276</strain>
    </source>
</reference>
<proteinExistence type="predicted"/>
<dbReference type="Gramene" id="GBG71053">
    <property type="protein sequence ID" value="GBG71053"/>
    <property type="gene ID" value="CBR_g8352"/>
</dbReference>
<evidence type="ECO:0000256" key="1">
    <source>
        <dbReference type="SAM" id="MobiDB-lite"/>
    </source>
</evidence>
<feature type="compositionally biased region" description="Basic and acidic residues" evidence="1">
    <location>
        <begin position="89"/>
        <end position="112"/>
    </location>
</feature>
<dbReference type="EMBL" id="BFEA01000140">
    <property type="protein sequence ID" value="GBG71053.1"/>
    <property type="molecule type" value="Genomic_DNA"/>
</dbReference>
<protein>
    <submittedName>
        <fullName evidence="2">Uncharacterized protein</fullName>
    </submittedName>
</protein>
<evidence type="ECO:0000313" key="2">
    <source>
        <dbReference type="EMBL" id="GBG71053.1"/>
    </source>
</evidence>
<accession>A0A388KM81</accession>
<feature type="region of interest" description="Disordered" evidence="1">
    <location>
        <begin position="1"/>
        <end position="183"/>
    </location>
</feature>